<dbReference type="FunFam" id="3.40.50.620:FF:000128">
    <property type="entry name" value="Isoleucyl-tRNA synthetase 2, mitochondrial"/>
    <property type="match status" value="1"/>
</dbReference>
<dbReference type="STRING" id="1157962.A0A250WU78"/>
<dbReference type="Gene3D" id="1.10.730.20">
    <property type="match status" value="1"/>
</dbReference>
<dbReference type="Pfam" id="PF06827">
    <property type="entry name" value="zf-FPG_IleRS"/>
    <property type="match status" value="1"/>
</dbReference>
<dbReference type="InterPro" id="IPR009008">
    <property type="entry name" value="Val/Leu/Ile-tRNA-synth_edit"/>
</dbReference>
<dbReference type="SUPFAM" id="SSF50677">
    <property type="entry name" value="ValRS/IleRS/LeuRS editing domain"/>
    <property type="match status" value="1"/>
</dbReference>
<dbReference type="GO" id="GO:0046872">
    <property type="term" value="F:metal ion binding"/>
    <property type="evidence" value="ECO:0007669"/>
    <property type="project" value="UniProtKB-KW"/>
</dbReference>
<evidence type="ECO:0000256" key="3">
    <source>
        <dbReference type="ARBA" id="ARBA00022598"/>
    </source>
</evidence>
<dbReference type="SUPFAM" id="SSF52374">
    <property type="entry name" value="Nucleotidylyl transferase"/>
    <property type="match status" value="1"/>
</dbReference>
<evidence type="ECO:0000259" key="14">
    <source>
        <dbReference type="Pfam" id="PF08264"/>
    </source>
</evidence>
<protein>
    <recommendedName>
        <fullName evidence="2">isoleucine--tRNA ligase</fullName>
        <ecNumber evidence="2">6.1.1.5</ecNumber>
    </recommendedName>
    <alternativeName>
        <fullName evidence="10">Isoleucyl-tRNA synthetase</fullName>
    </alternativeName>
</protein>
<keyword evidence="7 11" id="KW-0067">ATP-binding</keyword>
<dbReference type="PRINTS" id="PR00984">
    <property type="entry name" value="TRNASYNTHILE"/>
</dbReference>
<sequence>MSTSGSYSANRGYESRMHGSAVRSTISTSILRPIFFRRFAFSGLIAKASGEKNTGKGKNKEEESPYSQTVKLPVTEFSLRANSSTREPEIQKFWSESRVYESLLESNPGAPFTLHDGPPYANGDLHIGHALNKVLKDFINRYQLLRGKKARFIPGWDTHGLPIELKVLQSLPEAERKSLGTVELRRKATEYALKTLEQQREQFKRYGVWGDWEAPYITLQPEFEAAQLAVFGKMLLNGHIYRGRKPVHWSPSSRTALAEAELEYPEGHRSRSIYVAMPISHVGTQVPQELSAVLKDAAFAIWTTTPWTIPANLAIAVNDKLQYSVVQAEGEAAADWSSKRLVVAKDLIPRLQEKTGVVLSEMATFSGAQLEGCKYRHPLYTRESPLVIGGDYITTETGTGLVHTAPGHGQEDYLVGQRYGLELLSPVDDAGNFTEEAGEQFKGLNVQGDGNKAVIAALKDAGMLLREEQYEHKYPYDWRTKKPTIFRATSQWFASVEGFRTTALGAIKDVSWVPVSGLNRITNMTEGRSDWCISRQRKWGVPIPVFYHVETGEPLMTEESINYVISKVKVHGSDCWWTLPIEELLPPGQLRDQAREYRRGEDTMDVWFDSGSSWAGVLQTRGVDQSLNYPADLYLEGSDQHRGWFQSSLLTSVAANGVAPYKQVLTHGFVLDEKGMKMSKSLGNTVDPRVVIEGGKDQKKDPPFGADVLRLWVASADYSSDIMIGPGILKQTAEGYRKIRGTLRFLLGNLEDYNPEQHAVPYQQLPSIDRYILHKLAAVSREAESAYEGYQFSRIFQVLQRFVVSDLSNFYLDVAKDRLYIRSADAAARRSCQTVLDTLLKTLLAICAPLAPHLAEDAWLSLPYSKPSGSVFQAGWPKMQPEWSSIPEGETSLWAVAIEIREAVNATLEKARIGKAIGSSLDARVLLHVSDTDLAQRLVALEGQGNDVDDLRYLFIVSQAELISDPATVKLSAFSETFPLASSSSATSAASNGDQVHEITVGVSRAVGNKCARCWNYSELVGSSTASLNSDLCERCIPVIDELGFKAPANTSSASSKMQETMVSA</sequence>
<dbReference type="EMBL" id="BEGY01000007">
    <property type="protein sequence ID" value="GAX74373.1"/>
    <property type="molecule type" value="Genomic_DNA"/>
</dbReference>
<evidence type="ECO:0000256" key="6">
    <source>
        <dbReference type="ARBA" id="ARBA00022833"/>
    </source>
</evidence>
<dbReference type="GO" id="GO:0002161">
    <property type="term" value="F:aminoacyl-tRNA deacylase activity"/>
    <property type="evidence" value="ECO:0007669"/>
    <property type="project" value="InterPro"/>
</dbReference>
<dbReference type="GO" id="GO:0000049">
    <property type="term" value="F:tRNA binding"/>
    <property type="evidence" value="ECO:0007669"/>
    <property type="project" value="InterPro"/>
</dbReference>
<dbReference type="EC" id="6.1.1.5" evidence="2"/>
<dbReference type="OrthoDB" id="10264412at2759"/>
<organism evidence="15 16">
    <name type="scientific">Chlamydomonas eustigma</name>
    <dbReference type="NCBI Taxonomy" id="1157962"/>
    <lineage>
        <taxon>Eukaryota</taxon>
        <taxon>Viridiplantae</taxon>
        <taxon>Chlorophyta</taxon>
        <taxon>core chlorophytes</taxon>
        <taxon>Chlorophyceae</taxon>
        <taxon>CS clade</taxon>
        <taxon>Chlamydomonadales</taxon>
        <taxon>Chlamydomonadaceae</taxon>
        <taxon>Chlamydomonas</taxon>
    </lineage>
</organism>
<dbReference type="InterPro" id="IPR001412">
    <property type="entry name" value="aa-tRNA-synth_I_CS"/>
</dbReference>
<dbReference type="Gene3D" id="3.40.50.620">
    <property type="entry name" value="HUPs"/>
    <property type="match status" value="2"/>
</dbReference>
<evidence type="ECO:0000256" key="9">
    <source>
        <dbReference type="ARBA" id="ARBA00023146"/>
    </source>
</evidence>
<feature type="domain" description="Methionyl/Valyl/Leucyl/Isoleucyl-tRNA synthetase anticodon-binding" evidence="14">
    <location>
        <begin position="769"/>
        <end position="926"/>
    </location>
</feature>
<dbReference type="GO" id="GO:0009791">
    <property type="term" value="P:post-embryonic development"/>
    <property type="evidence" value="ECO:0007669"/>
    <property type="project" value="UniProtKB-ARBA"/>
</dbReference>
<evidence type="ECO:0000256" key="4">
    <source>
        <dbReference type="ARBA" id="ARBA00022723"/>
    </source>
</evidence>
<dbReference type="AlphaFoldDB" id="A0A250WU78"/>
<evidence type="ECO:0000259" key="13">
    <source>
        <dbReference type="Pfam" id="PF06827"/>
    </source>
</evidence>
<dbReference type="GO" id="GO:0005739">
    <property type="term" value="C:mitochondrion"/>
    <property type="evidence" value="ECO:0007669"/>
    <property type="project" value="TreeGrafter"/>
</dbReference>
<dbReference type="PROSITE" id="PS00178">
    <property type="entry name" value="AA_TRNA_LIGASE_I"/>
    <property type="match status" value="1"/>
</dbReference>
<dbReference type="SUPFAM" id="SSF47323">
    <property type="entry name" value="Anticodon-binding domain of a subclass of class I aminoacyl-tRNA synthetases"/>
    <property type="match status" value="1"/>
</dbReference>
<dbReference type="PANTHER" id="PTHR42765">
    <property type="entry name" value="SOLEUCYL-TRNA SYNTHETASE"/>
    <property type="match status" value="1"/>
</dbReference>
<dbReference type="Proteomes" id="UP000232323">
    <property type="component" value="Unassembled WGS sequence"/>
</dbReference>
<dbReference type="NCBIfam" id="TIGR00392">
    <property type="entry name" value="ileS"/>
    <property type="match status" value="1"/>
</dbReference>
<dbReference type="InterPro" id="IPR033708">
    <property type="entry name" value="Anticodon_Ile_BEm"/>
</dbReference>
<keyword evidence="4" id="KW-0479">Metal-binding</keyword>
<dbReference type="FunFam" id="3.90.740.10:FF:000013">
    <property type="entry name" value="Isoleucine--tRNA ligase, chloroplastic/mitochondrial"/>
    <property type="match status" value="1"/>
</dbReference>
<comment type="similarity">
    <text evidence="1 11">Belongs to the class-I aminoacyl-tRNA synthetase family.</text>
</comment>
<keyword evidence="9 11" id="KW-0030">Aminoacyl-tRNA synthetase</keyword>
<dbReference type="PANTHER" id="PTHR42765:SF1">
    <property type="entry name" value="ISOLEUCINE--TRNA LIGASE, MITOCHONDRIAL"/>
    <property type="match status" value="1"/>
</dbReference>
<evidence type="ECO:0000256" key="5">
    <source>
        <dbReference type="ARBA" id="ARBA00022741"/>
    </source>
</evidence>
<proteinExistence type="inferred from homology"/>
<feature type="domain" description="Zinc finger FPG/IleRS-type" evidence="13">
    <location>
        <begin position="1008"/>
        <end position="1039"/>
    </location>
</feature>
<dbReference type="InterPro" id="IPR010663">
    <property type="entry name" value="Znf_FPG/IleRS"/>
</dbReference>
<comment type="caution">
    <text evidence="15">The sequence shown here is derived from an EMBL/GenBank/DDBJ whole genome shotgun (WGS) entry which is preliminary data.</text>
</comment>
<keyword evidence="3 11" id="KW-0436">Ligase</keyword>
<evidence type="ECO:0000256" key="7">
    <source>
        <dbReference type="ARBA" id="ARBA00022840"/>
    </source>
</evidence>
<keyword evidence="8 11" id="KW-0648">Protein biosynthesis</keyword>
<evidence type="ECO:0000256" key="1">
    <source>
        <dbReference type="ARBA" id="ARBA00005594"/>
    </source>
</evidence>
<evidence type="ECO:0000256" key="10">
    <source>
        <dbReference type="ARBA" id="ARBA00032665"/>
    </source>
</evidence>
<dbReference type="Gene3D" id="1.10.10.830">
    <property type="entry name" value="Ile-tRNA synthetase CP2 domain-like"/>
    <property type="match status" value="1"/>
</dbReference>
<dbReference type="GO" id="GO:0004822">
    <property type="term" value="F:isoleucine-tRNA ligase activity"/>
    <property type="evidence" value="ECO:0007669"/>
    <property type="project" value="UniProtKB-EC"/>
</dbReference>
<dbReference type="FunFam" id="3.40.50.620:FF:000152">
    <property type="entry name" value="Isoleucine--tRNA ligase"/>
    <property type="match status" value="1"/>
</dbReference>
<dbReference type="HAMAP" id="MF_02002">
    <property type="entry name" value="Ile_tRNA_synth_type1"/>
    <property type="match status" value="1"/>
</dbReference>
<dbReference type="InterPro" id="IPR013155">
    <property type="entry name" value="M/V/L/I-tRNA-synth_anticd-bd"/>
</dbReference>
<dbReference type="Pfam" id="PF08264">
    <property type="entry name" value="Anticodon_1"/>
    <property type="match status" value="1"/>
</dbReference>
<dbReference type="InterPro" id="IPR009080">
    <property type="entry name" value="tRNAsynth_Ia_anticodon-bd"/>
</dbReference>
<dbReference type="Gene3D" id="3.90.740.10">
    <property type="entry name" value="Valyl/Leucyl/Isoleucyl-tRNA synthetase, editing domain"/>
    <property type="match status" value="1"/>
</dbReference>
<dbReference type="InterPro" id="IPR014729">
    <property type="entry name" value="Rossmann-like_a/b/a_fold"/>
</dbReference>
<evidence type="ECO:0000256" key="2">
    <source>
        <dbReference type="ARBA" id="ARBA00013165"/>
    </source>
</evidence>
<dbReference type="InterPro" id="IPR050081">
    <property type="entry name" value="Ile-tRNA_ligase"/>
</dbReference>
<evidence type="ECO:0000259" key="12">
    <source>
        <dbReference type="Pfam" id="PF00133"/>
    </source>
</evidence>
<dbReference type="Pfam" id="PF00133">
    <property type="entry name" value="tRNA-synt_1"/>
    <property type="match status" value="1"/>
</dbReference>
<dbReference type="GO" id="GO:0048608">
    <property type="term" value="P:reproductive structure development"/>
    <property type="evidence" value="ECO:0007669"/>
    <property type="project" value="UniProtKB-ARBA"/>
</dbReference>
<evidence type="ECO:0000313" key="16">
    <source>
        <dbReference type="Proteomes" id="UP000232323"/>
    </source>
</evidence>
<evidence type="ECO:0000313" key="15">
    <source>
        <dbReference type="EMBL" id="GAX74373.1"/>
    </source>
</evidence>
<keyword evidence="5 11" id="KW-0547">Nucleotide-binding</keyword>
<gene>
    <name evidence="15" type="ORF">CEUSTIGMA_g1821.t1</name>
</gene>
<dbReference type="InterPro" id="IPR002301">
    <property type="entry name" value="Ile-tRNA-ligase"/>
</dbReference>
<dbReference type="GO" id="GO:0006428">
    <property type="term" value="P:isoleucyl-tRNA aminoacylation"/>
    <property type="evidence" value="ECO:0007669"/>
    <property type="project" value="InterPro"/>
</dbReference>
<dbReference type="InterPro" id="IPR002300">
    <property type="entry name" value="aa-tRNA-synth_Ia"/>
</dbReference>
<evidence type="ECO:0000256" key="11">
    <source>
        <dbReference type="RuleBase" id="RU363035"/>
    </source>
</evidence>
<evidence type="ECO:0000256" key="8">
    <source>
        <dbReference type="ARBA" id="ARBA00022917"/>
    </source>
</evidence>
<dbReference type="InterPro" id="IPR023585">
    <property type="entry name" value="Ile-tRNA-ligase_type1"/>
</dbReference>
<dbReference type="GO" id="GO:0005524">
    <property type="term" value="F:ATP binding"/>
    <property type="evidence" value="ECO:0007669"/>
    <property type="project" value="UniProtKB-KW"/>
</dbReference>
<keyword evidence="16" id="KW-1185">Reference proteome</keyword>
<dbReference type="CDD" id="cd07960">
    <property type="entry name" value="Anticodon_Ia_Ile_BEm"/>
    <property type="match status" value="1"/>
</dbReference>
<name>A0A250WU78_9CHLO</name>
<dbReference type="CDD" id="cd00818">
    <property type="entry name" value="IleRS_core"/>
    <property type="match status" value="1"/>
</dbReference>
<dbReference type="GO" id="GO:0032543">
    <property type="term" value="P:mitochondrial translation"/>
    <property type="evidence" value="ECO:0007669"/>
    <property type="project" value="TreeGrafter"/>
</dbReference>
<feature type="domain" description="Aminoacyl-tRNA synthetase class Ia" evidence="12">
    <location>
        <begin position="90"/>
        <end position="723"/>
    </location>
</feature>
<accession>A0A250WU78</accession>
<reference evidence="15 16" key="1">
    <citation type="submission" date="2017-08" db="EMBL/GenBank/DDBJ databases">
        <title>Acidophilic green algal genome provides insights into adaptation to an acidic environment.</title>
        <authorList>
            <person name="Hirooka S."/>
            <person name="Hirose Y."/>
            <person name="Kanesaki Y."/>
            <person name="Higuchi S."/>
            <person name="Fujiwara T."/>
            <person name="Onuma R."/>
            <person name="Era A."/>
            <person name="Ohbayashi R."/>
            <person name="Uzuka A."/>
            <person name="Nozaki H."/>
            <person name="Yoshikawa H."/>
            <person name="Miyagishima S.Y."/>
        </authorList>
    </citation>
    <scope>NUCLEOTIDE SEQUENCE [LARGE SCALE GENOMIC DNA]</scope>
    <source>
        <strain evidence="15 16">NIES-2499</strain>
    </source>
</reference>
<keyword evidence="6" id="KW-0862">Zinc</keyword>